<dbReference type="PANTHER" id="PTHR30288:SF0">
    <property type="entry name" value="FLAGELLAR HOOK-ASSOCIATED PROTEIN 2"/>
    <property type="match status" value="1"/>
</dbReference>
<feature type="domain" description="Flagellar hook-associated protein 2 N-terminal" evidence="6">
    <location>
        <begin position="1"/>
        <end position="91"/>
    </location>
</feature>
<evidence type="ECO:0000256" key="3">
    <source>
        <dbReference type="ARBA" id="ARBA00023054"/>
    </source>
</evidence>
<dbReference type="Pfam" id="PF07195">
    <property type="entry name" value="FliD_C"/>
    <property type="match status" value="1"/>
</dbReference>
<dbReference type="AlphaFoldDB" id="A0A561WQ35"/>
<comment type="subunit">
    <text evidence="2 5">Homopentamer.</text>
</comment>
<dbReference type="GO" id="GO:0071973">
    <property type="term" value="P:bacterial-type flagellum-dependent cell motility"/>
    <property type="evidence" value="ECO:0007669"/>
    <property type="project" value="TreeGrafter"/>
</dbReference>
<evidence type="ECO:0000259" key="7">
    <source>
        <dbReference type="Pfam" id="PF07195"/>
    </source>
</evidence>
<gene>
    <name evidence="8" type="ORF">FHX34_101944</name>
</gene>
<evidence type="ECO:0000313" key="8">
    <source>
        <dbReference type="EMBL" id="TWG25970.1"/>
    </source>
</evidence>
<organism evidence="8 9">
    <name type="scientific">Actinoplanes teichomyceticus</name>
    <dbReference type="NCBI Taxonomy" id="1867"/>
    <lineage>
        <taxon>Bacteria</taxon>
        <taxon>Bacillati</taxon>
        <taxon>Actinomycetota</taxon>
        <taxon>Actinomycetes</taxon>
        <taxon>Micromonosporales</taxon>
        <taxon>Micromonosporaceae</taxon>
        <taxon>Actinoplanes</taxon>
    </lineage>
</organism>
<dbReference type="InterPro" id="IPR010809">
    <property type="entry name" value="FliD_C"/>
</dbReference>
<evidence type="ECO:0000313" key="9">
    <source>
        <dbReference type="Proteomes" id="UP000320239"/>
    </source>
</evidence>
<dbReference type="EMBL" id="VIWY01000001">
    <property type="protein sequence ID" value="TWG25970.1"/>
    <property type="molecule type" value="Genomic_DNA"/>
</dbReference>
<dbReference type="GO" id="GO:0007155">
    <property type="term" value="P:cell adhesion"/>
    <property type="evidence" value="ECO:0007669"/>
    <property type="project" value="InterPro"/>
</dbReference>
<dbReference type="InterPro" id="IPR040026">
    <property type="entry name" value="FliD"/>
</dbReference>
<evidence type="ECO:0000259" key="6">
    <source>
        <dbReference type="Pfam" id="PF02465"/>
    </source>
</evidence>
<keyword evidence="8" id="KW-0966">Cell projection</keyword>
<keyword evidence="9" id="KW-1185">Reference proteome</keyword>
<dbReference type="PANTHER" id="PTHR30288">
    <property type="entry name" value="FLAGELLAR CAP/ASSEMBLY PROTEIN FLID"/>
    <property type="match status" value="1"/>
</dbReference>
<protein>
    <recommendedName>
        <fullName evidence="5">Flagellar hook-associated protein 2</fullName>
        <shortName evidence="5">HAP2</shortName>
    </recommendedName>
    <alternativeName>
        <fullName evidence="5">Flagellar cap protein</fullName>
    </alternativeName>
</protein>
<dbReference type="Pfam" id="PF02465">
    <property type="entry name" value="FliD_N"/>
    <property type="match status" value="1"/>
</dbReference>
<accession>A0A561WQ35</accession>
<proteinExistence type="inferred from homology"/>
<evidence type="ECO:0000256" key="5">
    <source>
        <dbReference type="RuleBase" id="RU362066"/>
    </source>
</evidence>
<name>A0A561WQ35_ACTTI</name>
<sequence length="441" mass="45266">MITQLMQVEAASQTRLKTKVKTAQTAVSSYQSVNSKLLTLNSAADDLGQLPTWRAVKATASSSSVTATSTGGTNTAAGSTTFDVVELAKAQVSTLSVDPTAPITTASSIRVQIGSADPVDIQLGPDKSAAGVAAAINAKGIAVKAGVVTTGGSQNILQLSGTKTGSSNAFTVTGLNFGDPVVAATDAKLRVGALDGDGNLTAGSYEVTSATNTFTGLLTGVSVTVSKKETGVTVNAEADVSGIAAKFQALVDAANAALTEVTAQTKYDPDTKTGSPLTGDFAVRQLSQTIMSAISGGLTYANPDYVKPAAGSGLPEETETNRKNVVFGSLSRLGIQLDRSGQLTFDAAKFTAAYNADPTKIQQAGIGFADNFEAMATKQTTSISAVINGRKTEIDSMNSQIANWDTRLAAKRESLQKQYTGLETALGKLKNQSNWLAGQLG</sequence>
<dbReference type="Proteomes" id="UP000320239">
    <property type="component" value="Unassembled WGS sequence"/>
</dbReference>
<dbReference type="GO" id="GO:0009421">
    <property type="term" value="C:bacterial-type flagellum filament cap"/>
    <property type="evidence" value="ECO:0007669"/>
    <property type="project" value="InterPro"/>
</dbReference>
<keyword evidence="5" id="KW-0964">Secreted</keyword>
<feature type="domain" description="Flagellar hook-associated protein 2 C-terminal" evidence="7">
    <location>
        <begin position="200"/>
        <end position="430"/>
    </location>
</feature>
<dbReference type="InterPro" id="IPR003481">
    <property type="entry name" value="FliD_N"/>
</dbReference>
<comment type="similarity">
    <text evidence="1 5">Belongs to the FliD family.</text>
</comment>
<keyword evidence="4 5" id="KW-0975">Bacterial flagellum</keyword>
<keyword evidence="8" id="KW-0969">Cilium</keyword>
<evidence type="ECO:0000256" key="4">
    <source>
        <dbReference type="ARBA" id="ARBA00023143"/>
    </source>
</evidence>
<comment type="function">
    <text evidence="5">Required for morphogenesis and for the elongation of the flagellar filament by facilitating polymerization of the flagellin monomers at the tip of growing filament. Forms a capping structure, which prevents flagellin subunits (transported through the central channel of the flagellum) from leaking out without polymerization at the distal end.</text>
</comment>
<evidence type="ECO:0000256" key="2">
    <source>
        <dbReference type="ARBA" id="ARBA00011255"/>
    </source>
</evidence>
<dbReference type="GO" id="GO:0005576">
    <property type="term" value="C:extracellular region"/>
    <property type="evidence" value="ECO:0007669"/>
    <property type="project" value="UniProtKB-SubCell"/>
</dbReference>
<comment type="subcellular location">
    <subcellularLocation>
        <location evidence="5">Secreted</location>
    </subcellularLocation>
    <subcellularLocation>
        <location evidence="5">Bacterial flagellum</location>
    </subcellularLocation>
</comment>
<reference evidence="8 9" key="1">
    <citation type="submission" date="2019-06" db="EMBL/GenBank/DDBJ databases">
        <title>Sequencing the genomes of 1000 actinobacteria strains.</title>
        <authorList>
            <person name="Klenk H.-P."/>
        </authorList>
    </citation>
    <scope>NUCLEOTIDE SEQUENCE [LARGE SCALE GENOMIC DNA]</scope>
    <source>
        <strain evidence="8 9">DSM 43866</strain>
    </source>
</reference>
<dbReference type="GO" id="GO:0009424">
    <property type="term" value="C:bacterial-type flagellum hook"/>
    <property type="evidence" value="ECO:0007669"/>
    <property type="project" value="UniProtKB-UniRule"/>
</dbReference>
<keyword evidence="3" id="KW-0175">Coiled coil</keyword>
<comment type="caution">
    <text evidence="8">The sequence shown here is derived from an EMBL/GenBank/DDBJ whole genome shotgun (WGS) entry which is preliminary data.</text>
</comment>
<evidence type="ECO:0000256" key="1">
    <source>
        <dbReference type="ARBA" id="ARBA00009764"/>
    </source>
</evidence>
<keyword evidence="8" id="KW-0282">Flagellum</keyword>